<dbReference type="InterPro" id="IPR001563">
    <property type="entry name" value="Peptidase_S10"/>
</dbReference>
<dbReference type="Proteomes" id="UP000186720">
    <property type="component" value="Unassembled WGS sequence"/>
</dbReference>
<dbReference type="EMBL" id="MPPL01000001">
    <property type="protein sequence ID" value="OKS86092.1"/>
    <property type="molecule type" value="Genomic_DNA"/>
</dbReference>
<dbReference type="InterPro" id="IPR029058">
    <property type="entry name" value="AB_hydrolase_fold"/>
</dbReference>
<keyword evidence="5" id="KW-0325">Glycoprotein</keyword>
<protein>
    <submittedName>
        <fullName evidence="6">Uncharacterized protein</fullName>
    </submittedName>
</protein>
<reference evidence="6 7" key="1">
    <citation type="submission" date="2016-11" db="EMBL/GenBank/DDBJ databases">
        <title>Whole Genome Sequencing of Mucilaginibacter polytrichastri RG4-7(T) isolated from the moss sample.</title>
        <authorList>
            <person name="Li Y."/>
        </authorList>
    </citation>
    <scope>NUCLEOTIDE SEQUENCE [LARGE SCALE GENOMIC DNA]</scope>
    <source>
        <strain evidence="6 7">RG4-7</strain>
    </source>
</reference>
<dbReference type="GO" id="GO:0006508">
    <property type="term" value="P:proteolysis"/>
    <property type="evidence" value="ECO:0007669"/>
    <property type="project" value="UniProtKB-KW"/>
</dbReference>
<dbReference type="PANTHER" id="PTHR11802:SF3">
    <property type="entry name" value="RETINOID-INDUCIBLE SERINE CARBOXYPEPTIDASE"/>
    <property type="match status" value="1"/>
</dbReference>
<gene>
    <name evidence="6" type="ORF">RG47T_1541</name>
</gene>
<dbReference type="Pfam" id="PF00450">
    <property type="entry name" value="Peptidase_S10"/>
    <property type="match status" value="1"/>
</dbReference>
<dbReference type="SUPFAM" id="SSF53474">
    <property type="entry name" value="alpha/beta-Hydrolases"/>
    <property type="match status" value="1"/>
</dbReference>
<evidence type="ECO:0000256" key="5">
    <source>
        <dbReference type="ARBA" id="ARBA00023180"/>
    </source>
</evidence>
<comment type="caution">
    <text evidence="6">The sequence shown here is derived from an EMBL/GenBank/DDBJ whole genome shotgun (WGS) entry which is preliminary data.</text>
</comment>
<keyword evidence="4" id="KW-0378">Hydrolase</keyword>
<dbReference type="OrthoDB" id="9770107at2"/>
<accession>A0A1Q5ZWF1</accession>
<dbReference type="AlphaFoldDB" id="A0A1Q5ZWF1"/>
<keyword evidence="2" id="KW-0645">Protease</keyword>
<evidence type="ECO:0000313" key="6">
    <source>
        <dbReference type="EMBL" id="OKS86092.1"/>
    </source>
</evidence>
<keyword evidence="7" id="KW-1185">Reference proteome</keyword>
<organism evidence="6 7">
    <name type="scientific">Mucilaginibacter polytrichastri</name>
    <dbReference type="NCBI Taxonomy" id="1302689"/>
    <lineage>
        <taxon>Bacteria</taxon>
        <taxon>Pseudomonadati</taxon>
        <taxon>Bacteroidota</taxon>
        <taxon>Sphingobacteriia</taxon>
        <taxon>Sphingobacteriales</taxon>
        <taxon>Sphingobacteriaceae</taxon>
        <taxon>Mucilaginibacter</taxon>
    </lineage>
</organism>
<dbReference type="RefSeq" id="WP_083627332.1">
    <property type="nucleotide sequence ID" value="NZ_FPAM01000002.1"/>
</dbReference>
<name>A0A1Q5ZWF1_9SPHI</name>
<proteinExistence type="predicted"/>
<dbReference type="GO" id="GO:0004185">
    <property type="term" value="F:serine-type carboxypeptidase activity"/>
    <property type="evidence" value="ECO:0007669"/>
    <property type="project" value="InterPro"/>
</dbReference>
<dbReference type="STRING" id="1302689.RG47T_1541"/>
<evidence type="ECO:0000256" key="2">
    <source>
        <dbReference type="ARBA" id="ARBA00022670"/>
    </source>
</evidence>
<dbReference type="Gene3D" id="3.40.50.1820">
    <property type="entry name" value="alpha/beta hydrolase"/>
    <property type="match status" value="1"/>
</dbReference>
<evidence type="ECO:0000256" key="1">
    <source>
        <dbReference type="ARBA" id="ARBA00022645"/>
    </source>
</evidence>
<dbReference type="PANTHER" id="PTHR11802">
    <property type="entry name" value="SERINE PROTEASE FAMILY S10 SERINE CARBOXYPEPTIDASE"/>
    <property type="match status" value="1"/>
</dbReference>
<keyword evidence="3" id="KW-0732">Signal</keyword>
<evidence type="ECO:0000313" key="7">
    <source>
        <dbReference type="Proteomes" id="UP000186720"/>
    </source>
</evidence>
<sequence length="519" mass="58063">MKKNIILVVLVNAATLLFSSWNKLSELYTQSALKFKATTINSREITGNQLSVTHHQLNVNGLHINYTATAGYMPITNKDNKPIAKIFYVAYQGSSVSNAAKRPVTFVFNGGPGSASIWLHMGSFGPVRVKFKNDKGDAPAAPYQYEANPYTWLGFTDLVFIDPVSTGYSRAEDGIDPNIFHGYQEDISSVGEFIRLYIAKNNRWDSPKYIAGESYGTVRAVGLAGYLQSHDNIYLNGITLISSALNYQLLKFNRGNQMPYIYYLPSYAVTAQYHHRLSPQLQNLPPEELVKRTTTFAKRTYAYFLAEGDAASPALTQSVIDSLHYFTGLPRDYLISVNGKVSDRQFFKKLLGTTDKVIGCFDGRFAGNNLDDVDQNSYYDPSEANLSGLFVSAFNSYIIKELKYQNDLPYQATADLASWNNKPVTNNGFLDVSESLKTSMTKNPHLKINMVCGYYDLSTPVASTAYVIDHLGLKPDLRKNISMNYYAAGHLVYISKEADNKLKNDGERFYQQSSNNKIN</sequence>
<keyword evidence="1" id="KW-0121">Carboxypeptidase</keyword>
<evidence type="ECO:0000256" key="3">
    <source>
        <dbReference type="ARBA" id="ARBA00022729"/>
    </source>
</evidence>
<evidence type="ECO:0000256" key="4">
    <source>
        <dbReference type="ARBA" id="ARBA00022801"/>
    </source>
</evidence>